<dbReference type="AlphaFoldDB" id="A0A073ICE3"/>
<reference evidence="3" key="1">
    <citation type="journal article" date="2014" name="Cell">
        <title>The Architecture of a Scrambled Genome Reveals Massive Levels of Genomic Rearrangement during Development.</title>
        <authorList>
            <person name="Chen X."/>
            <person name="Bracht J.R."/>
            <person name="Goldman A.D."/>
            <person name="Dolzhenko E."/>
            <person name="Clay D.M."/>
            <person name="Swart E.C."/>
            <person name="Perlman D.H."/>
            <person name="Doak T.G."/>
            <person name="Stuart A."/>
            <person name="Amemiya C.T."/>
            <person name="Sebra R.P."/>
            <person name="Landweber L.F."/>
        </authorList>
    </citation>
    <scope>NUCLEOTIDE SEQUENCE [LARGE SCALE GENOMIC DNA]</scope>
    <source>
        <strain evidence="3">JRB310</strain>
    </source>
</reference>
<protein>
    <submittedName>
        <fullName evidence="2">Uncharacterized protein</fullName>
    </submittedName>
</protein>
<feature type="region of interest" description="Disordered" evidence="1">
    <location>
        <begin position="165"/>
        <end position="218"/>
    </location>
</feature>
<gene>
    <name evidence="2" type="ORF">OXYTRIMIC_061</name>
</gene>
<comment type="caution">
    <text evidence="2">The sequence shown here is derived from an EMBL/GenBank/DDBJ whole genome shotgun (WGS) entry which is preliminary data.</text>
</comment>
<evidence type="ECO:0000313" key="2">
    <source>
        <dbReference type="EMBL" id="KEJ83047.1"/>
    </source>
</evidence>
<organism evidence="2 3">
    <name type="scientific">Oxytricha trifallax</name>
    <dbReference type="NCBI Taxonomy" id="1172189"/>
    <lineage>
        <taxon>Eukaryota</taxon>
        <taxon>Sar</taxon>
        <taxon>Alveolata</taxon>
        <taxon>Ciliophora</taxon>
        <taxon>Intramacronucleata</taxon>
        <taxon>Spirotrichea</taxon>
        <taxon>Stichotrichia</taxon>
        <taxon>Sporadotrichida</taxon>
        <taxon>Oxytrichidae</taxon>
        <taxon>Oxytrichinae</taxon>
        <taxon>Oxytricha</taxon>
    </lineage>
</organism>
<evidence type="ECO:0000256" key="1">
    <source>
        <dbReference type="SAM" id="MobiDB-lite"/>
    </source>
</evidence>
<dbReference type="Proteomes" id="UP000053232">
    <property type="component" value="Unassembled WGS sequence"/>
</dbReference>
<proteinExistence type="predicted"/>
<keyword evidence="3" id="KW-1185">Reference proteome</keyword>
<sequence>MDIIEKDKQQQKQKFLQKLSTLYVFQCDLERQKYFDSNVQLLKDKIITIQKITKGTFFRVADTTYNFIITHQRLSGKLNAGGVIDDSMVKLSKKELKQNQIVQFEFPLIKAVYANAQLIERGKLSLVVQDPENPREKTMKILIHEAGTEALKKFCTLFETLAKENKKKKEESQSKRDEYLNKRKEKVLSKRAENEQKNRNKFEQKRDDEQVIRDMTNNDVVLSQVPPMIRKGYK</sequence>
<name>A0A073ICE3_9SPIT</name>
<accession>A0A073ICE3</accession>
<dbReference type="EMBL" id="ARYC01000968">
    <property type="protein sequence ID" value="KEJ83047.1"/>
    <property type="molecule type" value="Genomic_DNA"/>
</dbReference>
<evidence type="ECO:0000313" key="3">
    <source>
        <dbReference type="Proteomes" id="UP000053232"/>
    </source>
</evidence>
<feature type="compositionally biased region" description="Basic and acidic residues" evidence="1">
    <location>
        <begin position="165"/>
        <end position="212"/>
    </location>
</feature>